<evidence type="ECO:0000313" key="1">
    <source>
        <dbReference type="EnsemblMetazoa" id="G2193.5:cds"/>
    </source>
</evidence>
<proteinExistence type="predicted"/>
<dbReference type="EnsemblMetazoa" id="G2193.5">
    <property type="protein sequence ID" value="G2193.5:cds"/>
    <property type="gene ID" value="G2193"/>
</dbReference>
<name>A0A8W8K0Y1_MAGGI</name>
<dbReference type="AlphaFoldDB" id="A0A8W8K0Y1"/>
<sequence>MYIPDISSQTDEAESKFVYWRSLEKAFQKNPEAIKSALLISYLRKSFPTRIYVDRQGNHYTWDRNRGFVPVNQYTAPWYNNYHQAPMYSAPYYPKTSMFPNYQTQVPMYQRPSPPVFWTQSPQGWIPVSPDPFFSSYTSHPVNINNYWCDPTVTDFNNVIPQLSTEVSGKCVIISYN</sequence>
<protein>
    <submittedName>
        <fullName evidence="1">Uncharacterized protein</fullName>
    </submittedName>
</protein>
<dbReference type="Proteomes" id="UP000005408">
    <property type="component" value="Unassembled WGS sequence"/>
</dbReference>
<organism evidence="1 2">
    <name type="scientific">Magallana gigas</name>
    <name type="common">Pacific oyster</name>
    <name type="synonym">Crassostrea gigas</name>
    <dbReference type="NCBI Taxonomy" id="29159"/>
    <lineage>
        <taxon>Eukaryota</taxon>
        <taxon>Metazoa</taxon>
        <taxon>Spiralia</taxon>
        <taxon>Lophotrochozoa</taxon>
        <taxon>Mollusca</taxon>
        <taxon>Bivalvia</taxon>
        <taxon>Autobranchia</taxon>
        <taxon>Pteriomorphia</taxon>
        <taxon>Ostreida</taxon>
        <taxon>Ostreoidea</taxon>
        <taxon>Ostreidae</taxon>
        <taxon>Magallana</taxon>
    </lineage>
</organism>
<reference evidence="1" key="1">
    <citation type="submission" date="2022-08" db="UniProtKB">
        <authorList>
            <consortium name="EnsemblMetazoa"/>
        </authorList>
    </citation>
    <scope>IDENTIFICATION</scope>
    <source>
        <strain evidence="1">05x7-T-G4-1.051#20</strain>
    </source>
</reference>
<keyword evidence="2" id="KW-1185">Reference proteome</keyword>
<accession>A0A8W8K0Y1</accession>
<evidence type="ECO:0000313" key="2">
    <source>
        <dbReference type="Proteomes" id="UP000005408"/>
    </source>
</evidence>